<accession>V6LT58</accession>
<keyword evidence="7" id="KW-0418">Kinase</keyword>
<feature type="binding site" evidence="4">
    <location>
        <begin position="12"/>
        <end position="20"/>
    </location>
    <ligand>
        <name>ATP</name>
        <dbReference type="ChEBI" id="CHEBI:30616"/>
    </ligand>
</feature>
<dbReference type="GO" id="GO:0019136">
    <property type="term" value="F:deoxynucleoside kinase activity"/>
    <property type="evidence" value="ECO:0007669"/>
    <property type="project" value="InterPro"/>
</dbReference>
<dbReference type="AlphaFoldDB" id="V6LT58"/>
<feature type="domain" description="Deoxynucleoside kinase" evidence="5">
    <location>
        <begin position="9"/>
        <end position="189"/>
    </location>
</feature>
<dbReference type="PANTHER" id="PTHR10513">
    <property type="entry name" value="DEOXYNUCLEOSIDE KINASE"/>
    <property type="match status" value="1"/>
</dbReference>
<feature type="binding site" evidence="3">
    <location>
        <position position="59"/>
    </location>
    <ligand>
        <name>substrate</name>
    </ligand>
</feature>
<evidence type="ECO:0000256" key="3">
    <source>
        <dbReference type="PIRSR" id="PIRSR000705-2"/>
    </source>
</evidence>
<dbReference type="SUPFAM" id="SSF52540">
    <property type="entry name" value="P-loop containing nucleoside triphosphate hydrolases"/>
    <property type="match status" value="1"/>
</dbReference>
<evidence type="ECO:0000313" key="10">
    <source>
        <dbReference type="Proteomes" id="UP000018208"/>
    </source>
</evidence>
<dbReference type="GO" id="GO:0005739">
    <property type="term" value="C:mitochondrion"/>
    <property type="evidence" value="ECO:0007669"/>
    <property type="project" value="GOC"/>
</dbReference>
<evidence type="ECO:0000259" key="5">
    <source>
        <dbReference type="Pfam" id="PF01712"/>
    </source>
</evidence>
<feature type="binding site" evidence="3">
    <location>
        <position position="89"/>
    </location>
    <ligand>
        <name>substrate</name>
    </ligand>
</feature>
<dbReference type="InterPro" id="IPR027417">
    <property type="entry name" value="P-loop_NTPase"/>
</dbReference>
<dbReference type="VEuPathDB" id="GiardiaDB:SS50377_26303"/>
<evidence type="ECO:0000256" key="4">
    <source>
        <dbReference type="PIRSR" id="PIRSR000705-3"/>
    </source>
</evidence>
<gene>
    <name evidence="6" type="ORF">SS50377_12232</name>
    <name evidence="7" type="ORF">SS50377_12233</name>
    <name evidence="8" type="ORF">SS50377_26302</name>
    <name evidence="9" type="ORF">SS50377_26303</name>
</gene>
<proteinExistence type="inferred from homology"/>
<dbReference type="EMBL" id="KI546035">
    <property type="protein sequence ID" value="EST47831.1"/>
    <property type="molecule type" value="Genomic_DNA"/>
</dbReference>
<dbReference type="EMBL" id="KI546035">
    <property type="protein sequence ID" value="EST47832.1"/>
    <property type="molecule type" value="Genomic_DNA"/>
</dbReference>
<keyword evidence="10" id="KW-1185">Reference proteome</keyword>
<feature type="active site" description="Proton acceptor" evidence="2">
    <location>
        <position position="88"/>
    </location>
</feature>
<dbReference type="VEuPathDB" id="GiardiaDB:SS50377_26302"/>
<keyword evidence="4" id="KW-0547">Nucleotide-binding</keyword>
<keyword evidence="4" id="KW-0067">ATP-binding</keyword>
<evidence type="ECO:0000313" key="8">
    <source>
        <dbReference type="EMBL" id="KAH0572095.1"/>
    </source>
</evidence>
<feature type="binding site" evidence="3">
    <location>
        <position position="94"/>
    </location>
    <ligand>
        <name>substrate</name>
    </ligand>
</feature>
<dbReference type="GO" id="GO:0005524">
    <property type="term" value="F:ATP binding"/>
    <property type="evidence" value="ECO:0007669"/>
    <property type="project" value="UniProtKB-KW"/>
</dbReference>
<dbReference type="InterPro" id="IPR050566">
    <property type="entry name" value="Deoxyribonucleoside_kinase"/>
</dbReference>
<feature type="binding site" evidence="3">
    <location>
        <position position="48"/>
    </location>
    <ligand>
        <name>substrate</name>
    </ligand>
</feature>
<dbReference type="InterPro" id="IPR031314">
    <property type="entry name" value="DNK_dom"/>
</dbReference>
<dbReference type="PIRSF" id="PIRSF000705">
    <property type="entry name" value="DNK"/>
    <property type="match status" value="1"/>
</dbReference>
<reference evidence="8" key="2">
    <citation type="submission" date="2020-12" db="EMBL/GenBank/DDBJ databases">
        <title>New Spironucleus salmonicida genome in near-complete chromosomes.</title>
        <authorList>
            <person name="Xu F."/>
            <person name="Kurt Z."/>
            <person name="Jimenez-Gonzalez A."/>
            <person name="Astvaldsson A."/>
            <person name="Andersson J.O."/>
            <person name="Svard S.G."/>
        </authorList>
    </citation>
    <scope>NUCLEOTIDE SEQUENCE</scope>
    <source>
        <strain evidence="8">ATCC 50377</strain>
    </source>
</reference>
<dbReference type="Gene3D" id="3.40.50.300">
    <property type="entry name" value="P-loop containing nucleotide triphosphate hydrolases"/>
    <property type="match status" value="1"/>
</dbReference>
<evidence type="ECO:0000313" key="7">
    <source>
        <dbReference type="EMBL" id="EST47832.1"/>
    </source>
</evidence>
<dbReference type="GO" id="GO:0006120">
    <property type="term" value="P:mitochondrial electron transport, NADH to ubiquinone"/>
    <property type="evidence" value="ECO:0007669"/>
    <property type="project" value="TreeGrafter"/>
</dbReference>
<dbReference type="OrthoDB" id="17400at2759"/>
<sequence length="211" mass="24533">MNSLPNLLILEGGIAAGKTSLLHNLANEYNLYALEEPVTDNPYLAKFYEDPKKWSFEFQMWFLEQRIQHYKHACQIAIEQPNNIVILDRSVFSDSVFARLAFQDGFISQNQFDQYLIKYNDIVSKIPLPTAVVYLDVSPETCLYRIKNIRKRDYEMNIQVEYLEGLDACYKILVQQLKGMGCRVYNVDWTMFGSTSTIYNIYESAKTCLAE</sequence>
<dbReference type="EMBL" id="AUWU02000006">
    <property type="protein sequence ID" value="KAH0572096.1"/>
    <property type="molecule type" value="Genomic_DNA"/>
</dbReference>
<reference evidence="7 8" key="1">
    <citation type="journal article" date="2014" name="PLoS Genet.">
        <title>The Genome of Spironucleus salmonicida Highlights a Fish Pathogen Adapted to Fluctuating Environments.</title>
        <authorList>
            <person name="Xu F."/>
            <person name="Jerlstrom-Hultqvist J."/>
            <person name="Einarsson E."/>
            <person name="Astvaldsson A."/>
            <person name="Svard S.G."/>
            <person name="Andersson J.O."/>
        </authorList>
    </citation>
    <scope>NUCLEOTIDE SEQUENCE</scope>
    <source>
        <strain evidence="8">ATCC 50377</strain>
    </source>
</reference>
<dbReference type="CDD" id="cd01673">
    <property type="entry name" value="dNK"/>
    <property type="match status" value="1"/>
</dbReference>
<dbReference type="Proteomes" id="UP000018208">
    <property type="component" value="Unassembled WGS sequence"/>
</dbReference>
<evidence type="ECO:0000256" key="1">
    <source>
        <dbReference type="ARBA" id="ARBA00007420"/>
    </source>
</evidence>
<feature type="binding site" evidence="3">
    <location>
        <position position="155"/>
    </location>
    <ligand>
        <name>substrate</name>
    </ligand>
</feature>
<comment type="similarity">
    <text evidence="1">Belongs to the DCK/DGK family.</text>
</comment>
<dbReference type="EMBL" id="AUWU02000006">
    <property type="protein sequence ID" value="KAH0572095.1"/>
    <property type="molecule type" value="Genomic_DNA"/>
</dbReference>
<evidence type="ECO:0000313" key="6">
    <source>
        <dbReference type="EMBL" id="EST47831.1"/>
    </source>
</evidence>
<name>V6LT58_9EUKA</name>
<organism evidence="7">
    <name type="scientific">Spironucleus salmonicida</name>
    <dbReference type="NCBI Taxonomy" id="348837"/>
    <lineage>
        <taxon>Eukaryota</taxon>
        <taxon>Metamonada</taxon>
        <taxon>Diplomonadida</taxon>
        <taxon>Hexamitidae</taxon>
        <taxon>Hexamitinae</taxon>
        <taxon>Spironucleus</taxon>
    </lineage>
</organism>
<dbReference type="PANTHER" id="PTHR10513:SF15">
    <property type="entry name" value="NADH DEHYDROGENASE [UBIQUINONE] 1 ALPHA SUBCOMPLEX SUBUNIT 10, MITOCHONDRIAL"/>
    <property type="match status" value="1"/>
</dbReference>
<evidence type="ECO:0000256" key="2">
    <source>
        <dbReference type="PIRSR" id="PIRSR000705-1"/>
    </source>
</evidence>
<keyword evidence="7" id="KW-0808">Transferase</keyword>
<dbReference type="InterPro" id="IPR002624">
    <property type="entry name" value="DCK/DGK"/>
</dbReference>
<feature type="binding site" evidence="4">
    <location>
        <begin position="145"/>
        <end position="150"/>
    </location>
    <ligand>
        <name>ATP</name>
        <dbReference type="ChEBI" id="CHEBI:30616"/>
    </ligand>
</feature>
<feature type="binding site" evidence="3">
    <location>
        <position position="36"/>
    </location>
    <ligand>
        <name>substrate</name>
    </ligand>
</feature>
<dbReference type="Pfam" id="PF01712">
    <property type="entry name" value="dNK"/>
    <property type="match status" value="1"/>
</dbReference>
<evidence type="ECO:0000313" key="9">
    <source>
        <dbReference type="EMBL" id="KAH0572096.1"/>
    </source>
</evidence>
<protein>
    <submittedName>
        <fullName evidence="7">Deoxynucleoside kinase family protein</fullName>
    </submittedName>
</protein>